<proteinExistence type="predicted"/>
<sequence>MNCQSTPASSPPHLSIIPRAADFVFTLGNSALGSQRSIRLFFLGCGLSVGKDTGAP</sequence>
<protein>
    <submittedName>
        <fullName evidence="1">Uncharacterized protein</fullName>
    </submittedName>
</protein>
<comment type="caution">
    <text evidence="1">The sequence shown here is derived from an EMBL/GenBank/DDBJ whole genome shotgun (WGS) entry which is preliminary data.</text>
</comment>
<gene>
    <name evidence="1" type="ORF">SPARVUS_LOCUS10576816</name>
</gene>
<dbReference type="EMBL" id="CATNWA010015855">
    <property type="protein sequence ID" value="CAI9587523.1"/>
    <property type="molecule type" value="Genomic_DNA"/>
</dbReference>
<evidence type="ECO:0000313" key="2">
    <source>
        <dbReference type="Proteomes" id="UP001162483"/>
    </source>
</evidence>
<keyword evidence="2" id="KW-1185">Reference proteome</keyword>
<reference evidence="1" key="1">
    <citation type="submission" date="2023-05" db="EMBL/GenBank/DDBJ databases">
        <authorList>
            <person name="Stuckert A."/>
        </authorList>
    </citation>
    <scope>NUCLEOTIDE SEQUENCE</scope>
</reference>
<organism evidence="1 2">
    <name type="scientific">Staurois parvus</name>
    <dbReference type="NCBI Taxonomy" id="386267"/>
    <lineage>
        <taxon>Eukaryota</taxon>
        <taxon>Metazoa</taxon>
        <taxon>Chordata</taxon>
        <taxon>Craniata</taxon>
        <taxon>Vertebrata</taxon>
        <taxon>Euteleostomi</taxon>
        <taxon>Amphibia</taxon>
        <taxon>Batrachia</taxon>
        <taxon>Anura</taxon>
        <taxon>Neobatrachia</taxon>
        <taxon>Ranoidea</taxon>
        <taxon>Ranidae</taxon>
        <taxon>Staurois</taxon>
    </lineage>
</organism>
<accession>A0ABN9EW00</accession>
<dbReference type="Proteomes" id="UP001162483">
    <property type="component" value="Unassembled WGS sequence"/>
</dbReference>
<name>A0ABN9EW00_9NEOB</name>
<evidence type="ECO:0000313" key="1">
    <source>
        <dbReference type="EMBL" id="CAI9587523.1"/>
    </source>
</evidence>